<sequence>MVNIVSGNNTGLNQAGMTPFGARGTLGQASVGAGGEQAYVNVANGNLVLQHTDATAFGRGIDLSLLRTYNSQGKLTDDNADGWWINGYRRLASLTGTVNTAGSTVQRVDSDGSVLTYTYNATTGNYQAATGSGRFDTLSYNATSQQWTWTNAATQSKEVYGAGGAGWRLLSQSDAAGNTTTYTFTGNLLTNIKDANGESIELIYSGTNLTQERIKQADGTYVSNTYYRYDAQNRLSQVKVDLSPSDNSIGDGAVYVTSYTYVGTSNLIASVTQTDGSQLSMTYVTVNGINRVASVTDSLGRVTQFAYDATNGKTTVTDPLGNATVYQYDAAGRFTSITGPTVGGQAAHLTYQYDAAGNLIRSTDAQNNYTAWTYDAKGNLLTQTDNLGNRLENTYSAANKLLTSTVYRAPAAGTTGASAPATTRFVYDAQNNPRFVITPEGRVTEYRYDAYGQRIATIAYPAAAYPLTGLTASQAPALVAMTTWATAQNQGLTTRSDYVFNARGQVSSSTSYALMNTDGTGLKNGTESVVSYVYDVSGHLLSTIDANKKQTSYGYDGLGRVLSSTDALGHVTVNQYDDADHILIHRLANGRVDTTLFDSAGQLLANIAGGAARTEYRYDGLGRMILSIDPTGNKQFYVYDAAGRVTAQVDGRGDVTQYLYNSLGQRVETVHHSVPLTAAQMATLLGSTSTAATVTPTVPPSAVLKWSSATAYAVGAQVVYGGKVYQAKTANTNLEPDGVNSAWSEVALSGATRSWAPTVTYALNDTVLFNGAVYKALRVTQGALPNTASSADWVLVTAAPKPVWSDKSSLWPIVAADHLSFDLYDKAGRLAKTVDAMGHVVERQYDGAGNLVAVIARATAVSLTGLSVTSLPESVTVAASTADRATYNYYDLDNRLVLSVDGERYVTQYKYDSAGRQIETVRYATAVPATTAVTPGTAASALIPAVNSADQHSYVLYDAEGRQTAMVDAEGYLTEVSYDANGNRTGVKRYGNKVTVAVTPTTTLASLRPAANSEDQTVTNTFDALNRMIGSVNAEGAISQYVYDVAGNLVTVTTAQGTADQRINAQRYDSLGRLTATLSGIGGALLAPGQTPAQVDAIWAQYGTTYAYDAAGRRISSTDPNGAKTLFYYDQSGNLTHTINALGEVQERRYDAFNQLVATVQYGNRLTMPNAALTGGLVSSALSSALAAIVNNAIDSKTTVAYNLEGQVSSMTDPLGNLSAYAYDAFGDRVVTVTALNGTQALMQSANFDRRGLQISTTADASGANVTQSASYDAFGRLLRSVDGNGNVSQFSYDRLGRSVTATDPTSAVRRSTYDAFGRVLTQTDALGNVTSYAYNKATRSITVTTPEGIQYTTTRTLQGQTATVKDGNGNTTSYAYDKDGNLLSATAPLGITTKSVYDRADRLIQTVDANGKAVNYSYDAANRLLSRTVDPGGLNLVTSFSYNAKGQQITTTDPAGVVTQFVYDLKGQLSSVAVDPTGLNAITRYTYDGRGKQLTVTSPGGAVTQYVYDALGRRTEEHTDPAGLNLVRRYTYDKDSNVVAVTDANGNVTRYAYDADNRLVYTVSPTGSVQKNAYDAKGRLTSTIAYAAPMALTGLGNVLTVAQIAAAVAVTAGQDAVQYSVYDKNDRLRYTVNGLGDVTSYAYDSNGNVIDTIRYAKRITLTSWTPGSTPPVVADAAHDSRLRTVYDALNRAVFSLDGVGAVTAVKYDNNGNVIDKVSYAKAIPISTAMTSAAISAAVATVANASTDRHLSAVYDAANRVTYSMDGVGAVTQNLYDKDGRLVKQVSYATAVAAGGAPGSVVASGNDRVSLFAYDNAGRLAYQVNTLGAVVRTVYDANGNVIQRIAYSKAIAAPTTTSAAPTVASLAAAVVADAANDRSSFQTYDAAGRLVFSIDNLGGVSEMRYDALGHVTARVNYANAIAMPLAAGFNTTSVRALLKADASRDQLSQRAYDTAGRLVYTVDALGFVHRNTYDGLGRVTAATVYAKAIATTTANTVAAIAAAVVADAADETTQYRYDNAGEQLATIDALGRSETYTYDGLGNRLSLTNKAGATWTYSYDAAGNLLTEVAPPVSVSRVGTDANGNLVAGAATANVYITTAMTYDALGNVRTRTEAAGQPEQRTTVYVYDALGRQTMTIFPPVAIYNAADNPLTNGATGPATRSETTVALQTQTFYDTLGNAYANRDVSGNYSYKSYDRLGQVVYDIDALGFVTGYQRNSFGDVATLTRYAQAPALALSTGAARPAEKVASALAALPHTADRSLVNTYDQLGRVLTVTEPSSWTSNGVQGVQAAKVTRNTYNALGQLVQTSVLADASSNTWALTATNYYDRDGQLTQTVNALGYATGRAYDAAGNLVRVTEYATARTGWTPANAALPATSADDRTVTYAYDRMNRMVSQTRVNVQFSDGTTDVASGTRSRGNVTTTYGYDAVGNRTWVTDALGSTTYTYYDVLGRVRAVALPVRSSSLSGAAVTPLTEFLRDALGNVTVKIDYANGAASASTTAYTAGAASADDRKTLARYDSHGNVVQNSDANGVNHFASYDGNGHVRKQWQLVTDNANNARTLFTVYQYDALGRRTLTGTPASTTQLSGGAINVVSQATAGLVQEQVEYNAFGEMTRQGTNGGRQTYYDYDNAGHLWRTNSGDGVDKVFIYNLQGQQTVMLSSAGLVNGLRTDAPLLSSVAGSQQAEQLAGLRRTTSQVDLLGRVLTLTMPDRGGSKPAISQTFDRWNNVLTRSNLFAAGSVTVFQYNADNQIIVQKEPDGNGAQSGNSPVTQTYFDRLGRQIAQRDANGNVSTRTYDRAGNLVQEGHADGGLVSHYYDSYGQQTGLRDANGNLTTYTLDHLGRVLQTRTAAVGKYSVNGNVLSGEQQQLVTTSSYDQAGRLLWQTSPNGEKTSYDYDLRGNVVMLHLPMGQTQQRAYDLSGRLIGNRDANGKLSTWTYDSFGLLTARTDIGGASYAYVYDAARQLTTLTSTRGESLSYRYDGAGQQTEVYDATLNKYVLTSYNLAGQKTREQTIQKDKRYQDSWMAYNAQGLLARVDTPNDGLSVLMDYDKLGNLLHKQSVQTAHGASVASQSMVIDGVTHTVTQEISAATAHTDNLWYAYDSMQRQLLIEGAADGNAANQGNLNATQGHGESYDKNGNRISDTSWGVALVAQIVNGATTYVRRTGLITHFYQYDAANRLVSTAVASYDGAGNALPAAQATVVDQRYYDGDGHLVQSGAGPLMPAAYRTALALTANADLAADYTTSQKRYDANGRLLAEHVTELNGTLRYDTTYSSYDQAGNPLAYSTVDASGVRSDITITLQALDGYKRQVITNVRTAANGTKTTTSTSYSYDKNGFLTATTVTPATGSATVRGFVNDADGNVLQSLESGKTLNHLLSDGHLIDTWAGTSSATPQQIMGLAAGAGGKSGALHGAPVATNAAMAPQVARERLLAAAASNNASGPRVNYFDESGNAIVSVKPGDTLQSLAQAAYGNADLWYLIADANGIASNGDLAQLGTIKIPTSSSVSTTNAVGEVSIASTTVYHSTDGSASGISESDFWNLIPGQPGHGGGGCGGLGKVLVAVVAVAVAVVAGPVVLGAMEGLMGAGLGATVAAGAVTGAAASLTSQVVGVAIGEQDSINWKGVALGAVSGGVGAGVSAAVAGAGSDSLLGSLAGPGTLETAGRSVLSNVVTQGVEVATGLQDHFSWSSVAAAGLGSAAGSVVGNAVGDALSGSDLGEVGKVITNTAAGLASGVTSAIVTGGQVNIGAILTDAFGNALGSSVADSILNSGSAGNTSTGNGPGLPDPGGNGMPDPVIGNQAPQETDPYEDDPYHGAGGDGGGGDVPDGVGGGVNGSSGVDNGPGLPDALPGGVLLTNSAADLHAAGLNLPAGTRFLVQPDGLDNSGGMALDGDNTAAGQAPTSLPPVEVIGKKYDPVHDSVMYSGPNSGPGITSGDMPNGGSYTVYANGYNLTDANGNATFITADTGNTLLQRQEYENIGARNSYLASKYDPESLLDRALNLFTGAMDDPSRVLTDRERAEHEALNKVLFYNVDVAVNPQKYSPLLQALDAAAGGPAGALAVMVAQNTNLDPEKRALLIQAGTAVDGLSMAAGTTAGARLDYTGAARSPQTPVEMEEQISRDYLDVARTDRMRMGTRFEKVQGTLDSYVDYGGRVATQLYMRAYDNNGNLLPGSVRLDQVGLRANGTYDFIDYKLSERSPLTDNQEVHYAAFARNGGVITGRRGDDIGLPKGTVVPPQPIIIRPGPLPKMP</sequence>
<dbReference type="GO" id="GO:0005576">
    <property type="term" value="C:extracellular region"/>
    <property type="evidence" value="ECO:0007669"/>
    <property type="project" value="InterPro"/>
</dbReference>
<dbReference type="GO" id="GO:0005975">
    <property type="term" value="P:carbohydrate metabolic process"/>
    <property type="evidence" value="ECO:0007669"/>
    <property type="project" value="InterPro"/>
</dbReference>
<dbReference type="GO" id="GO:0004553">
    <property type="term" value="F:hydrolase activity, hydrolyzing O-glycosyl compounds"/>
    <property type="evidence" value="ECO:0007669"/>
    <property type="project" value="InterPro"/>
</dbReference>
<feature type="region of interest" description="Disordered" evidence="3">
    <location>
        <begin position="3776"/>
        <end position="3848"/>
    </location>
</feature>
<dbReference type="PROSITE" id="PS51782">
    <property type="entry name" value="LYSM"/>
    <property type="match status" value="1"/>
</dbReference>
<feature type="compositionally biased region" description="Gly residues" evidence="3">
    <location>
        <begin position="3783"/>
        <end position="3794"/>
    </location>
</feature>
<dbReference type="PANTHER" id="PTHR32305">
    <property type="match status" value="1"/>
</dbReference>
<dbReference type="Gene3D" id="2.180.10.10">
    <property type="entry name" value="RHS repeat-associated core"/>
    <property type="match status" value="10"/>
</dbReference>
<dbReference type="CDD" id="cd12214">
    <property type="entry name" value="ChiA1_BD"/>
    <property type="match status" value="1"/>
</dbReference>
<dbReference type="SUPFAM" id="SSF101898">
    <property type="entry name" value="NHL repeat"/>
    <property type="match status" value="1"/>
</dbReference>
<dbReference type="GO" id="GO:0030246">
    <property type="term" value="F:carbohydrate binding"/>
    <property type="evidence" value="ECO:0007669"/>
    <property type="project" value="InterPro"/>
</dbReference>
<dbReference type="Gene3D" id="2.10.10.90">
    <property type="match status" value="1"/>
</dbReference>
<dbReference type="Pfam" id="PF05593">
    <property type="entry name" value="RHS_repeat"/>
    <property type="match status" value="15"/>
</dbReference>
<dbReference type="InterPro" id="IPR050708">
    <property type="entry name" value="T6SS_VgrG/RHS"/>
</dbReference>
<dbReference type="STRING" id="551987.SAMN05192549_105166"/>
<keyword evidence="2" id="KW-0378">Hydrolase</keyword>
<evidence type="ECO:0000256" key="2">
    <source>
        <dbReference type="ARBA" id="ARBA00022801"/>
    </source>
</evidence>
<dbReference type="RefSeq" id="WP_072784918.1">
    <property type="nucleotide sequence ID" value="NZ_FRCX01000005.1"/>
</dbReference>
<dbReference type="InterPro" id="IPR045351">
    <property type="entry name" value="DUF6531"/>
</dbReference>
<evidence type="ECO:0000259" key="4">
    <source>
        <dbReference type="PROSITE" id="PS51782"/>
    </source>
</evidence>
<keyword evidence="6" id="KW-1185">Reference proteome</keyword>
<dbReference type="OrthoDB" id="8553452at2"/>
<dbReference type="InterPro" id="IPR036573">
    <property type="entry name" value="CBM_sf_5/12"/>
</dbReference>
<proteinExistence type="predicted"/>
<feature type="region of interest" description="Disordered" evidence="3">
    <location>
        <begin position="3889"/>
        <end position="3909"/>
    </location>
</feature>
<dbReference type="InterPro" id="IPR031325">
    <property type="entry name" value="RHS_repeat"/>
</dbReference>
<dbReference type="Proteomes" id="UP000184339">
    <property type="component" value="Unassembled WGS sequence"/>
</dbReference>
<dbReference type="Pfam" id="PF20148">
    <property type="entry name" value="DUF6531"/>
    <property type="match status" value="1"/>
</dbReference>
<gene>
    <name evidence="5" type="ORF">SAMN05192549_105166</name>
</gene>
<organism evidence="5 6">
    <name type="scientific">Duganella sacchari</name>
    <dbReference type="NCBI Taxonomy" id="551987"/>
    <lineage>
        <taxon>Bacteria</taxon>
        <taxon>Pseudomonadati</taxon>
        <taxon>Pseudomonadota</taxon>
        <taxon>Betaproteobacteria</taxon>
        <taxon>Burkholderiales</taxon>
        <taxon>Oxalobacteraceae</taxon>
        <taxon>Telluria group</taxon>
        <taxon>Duganella</taxon>
    </lineage>
</organism>
<dbReference type="InterPro" id="IPR003610">
    <property type="entry name" value="CBM5/12"/>
</dbReference>
<evidence type="ECO:0000313" key="5">
    <source>
        <dbReference type="EMBL" id="SHN17623.1"/>
    </source>
</evidence>
<dbReference type="NCBIfam" id="TIGR01643">
    <property type="entry name" value="YD_repeat_2x"/>
    <property type="match status" value="24"/>
</dbReference>
<dbReference type="EMBL" id="FRCX01000005">
    <property type="protein sequence ID" value="SHN17623.1"/>
    <property type="molecule type" value="Genomic_DNA"/>
</dbReference>
<feature type="compositionally biased region" description="Gly residues" evidence="3">
    <location>
        <begin position="3818"/>
        <end position="3838"/>
    </location>
</feature>
<feature type="domain" description="LysM" evidence="4">
    <location>
        <begin position="3457"/>
        <end position="3504"/>
    </location>
</feature>
<dbReference type="SMART" id="SM00495">
    <property type="entry name" value="ChtBD3"/>
    <property type="match status" value="2"/>
</dbReference>
<dbReference type="InterPro" id="IPR018392">
    <property type="entry name" value="LysM"/>
</dbReference>
<keyword evidence="1" id="KW-0677">Repeat</keyword>
<dbReference type="SUPFAM" id="SSF51055">
    <property type="entry name" value="Carbohydrate binding domain"/>
    <property type="match status" value="1"/>
</dbReference>
<protein>
    <submittedName>
        <fullName evidence="5">YD repeat-containing protein</fullName>
    </submittedName>
</protein>
<dbReference type="PANTHER" id="PTHR32305:SF15">
    <property type="entry name" value="PROTEIN RHSA-RELATED"/>
    <property type="match status" value="1"/>
</dbReference>
<reference evidence="6" key="1">
    <citation type="submission" date="2016-11" db="EMBL/GenBank/DDBJ databases">
        <authorList>
            <person name="Varghese N."/>
            <person name="Submissions S."/>
        </authorList>
    </citation>
    <scope>NUCLEOTIDE SEQUENCE [LARGE SCALE GENOMIC DNA]</scope>
    <source>
        <strain evidence="6">Sac-22</strain>
    </source>
</reference>
<dbReference type="InterPro" id="IPR006530">
    <property type="entry name" value="YD"/>
</dbReference>
<evidence type="ECO:0000256" key="3">
    <source>
        <dbReference type="SAM" id="MobiDB-lite"/>
    </source>
</evidence>
<evidence type="ECO:0000313" key="6">
    <source>
        <dbReference type="Proteomes" id="UP000184339"/>
    </source>
</evidence>
<evidence type="ECO:0000256" key="1">
    <source>
        <dbReference type="ARBA" id="ARBA00022737"/>
    </source>
</evidence>
<dbReference type="Pfam" id="PF25023">
    <property type="entry name" value="TEN_YD-shell"/>
    <property type="match status" value="3"/>
</dbReference>
<dbReference type="InterPro" id="IPR056823">
    <property type="entry name" value="TEN-like_YD-shell"/>
</dbReference>
<accession>A0A1M7PKF3</accession>
<name>A0A1M7PKF3_9BURK</name>